<accession>A0ABX5QG18</accession>
<evidence type="ECO:0000313" key="3">
    <source>
        <dbReference type="EMBL" id="QAB18034.1"/>
    </source>
</evidence>
<proteinExistence type="predicted"/>
<dbReference type="Pfam" id="PF22504">
    <property type="entry name" value="DUF6993"/>
    <property type="match status" value="1"/>
</dbReference>
<organism evidence="3 4">
    <name type="scientific">Leucobacter muris</name>
    <dbReference type="NCBI Taxonomy" id="1935379"/>
    <lineage>
        <taxon>Bacteria</taxon>
        <taxon>Bacillati</taxon>
        <taxon>Actinomycetota</taxon>
        <taxon>Actinomycetes</taxon>
        <taxon>Micrococcales</taxon>
        <taxon>Microbacteriaceae</taxon>
        <taxon>Leucobacter</taxon>
    </lineage>
</organism>
<dbReference type="PROSITE" id="PS51257">
    <property type="entry name" value="PROKAR_LIPOPROTEIN"/>
    <property type="match status" value="1"/>
</dbReference>
<evidence type="ECO:0000256" key="1">
    <source>
        <dbReference type="SAM" id="SignalP"/>
    </source>
</evidence>
<protein>
    <recommendedName>
        <fullName evidence="2">DUF6993 domain-containing protein</fullName>
    </recommendedName>
</protein>
<dbReference type="EMBL" id="CP035037">
    <property type="protein sequence ID" value="QAB18034.1"/>
    <property type="molecule type" value="Genomic_DNA"/>
</dbReference>
<gene>
    <name evidence="3" type="ORF">Leucomu_08975</name>
</gene>
<reference evidence="3 4" key="1">
    <citation type="submission" date="2019-01" db="EMBL/GenBank/DDBJ databases">
        <title>Leucobacter muris sp. nov. isolated from the nose of a laboratory mouse.</title>
        <authorList>
            <person name="Benga L."/>
            <person name="Sproeer C."/>
            <person name="Schumann P."/>
            <person name="Verbarg S."/>
            <person name="Bunk B."/>
            <person name="Engelhardt E."/>
            <person name="Benten P.M."/>
            <person name="Sager M."/>
        </authorList>
    </citation>
    <scope>NUCLEOTIDE SEQUENCE [LARGE SCALE GENOMIC DNA]</scope>
    <source>
        <strain evidence="3 4">DSM 101948</strain>
    </source>
</reference>
<feature type="domain" description="DUF6993" evidence="2">
    <location>
        <begin position="71"/>
        <end position="156"/>
    </location>
</feature>
<dbReference type="Proteomes" id="UP000285768">
    <property type="component" value="Chromosome"/>
</dbReference>
<keyword evidence="4" id="KW-1185">Reference proteome</keyword>
<name>A0ABX5QG18_9MICO</name>
<evidence type="ECO:0000259" key="2">
    <source>
        <dbReference type="Pfam" id="PF22504"/>
    </source>
</evidence>
<dbReference type="RefSeq" id="WP_128387000.1">
    <property type="nucleotide sequence ID" value="NZ_CP035037.1"/>
</dbReference>
<feature type="signal peptide" evidence="1">
    <location>
        <begin position="1"/>
        <end position="26"/>
    </location>
</feature>
<sequence length="162" mass="16711">MRSPLHSLRRPGAAFGALALTAALLAGCSLLEGPTPEAPERTEPAVPETAPEFFPEGSAADNLPYFTEVLRAFAAGEQPVQGAPVVDAVAAAGFDKTAMQVSFDESQTGLAADSIFVSVRIGADCLIGQVVAEDRGFAAEAKPALGPAQDICLIGSTRVIDW</sequence>
<evidence type="ECO:0000313" key="4">
    <source>
        <dbReference type="Proteomes" id="UP000285768"/>
    </source>
</evidence>
<dbReference type="InterPro" id="IPR054262">
    <property type="entry name" value="DUF6993"/>
</dbReference>
<feature type="chain" id="PRO_5047309283" description="DUF6993 domain-containing protein" evidence="1">
    <location>
        <begin position="27"/>
        <end position="162"/>
    </location>
</feature>
<keyword evidence="1" id="KW-0732">Signal</keyword>